<organism evidence="1 2">
    <name type="scientific">Candidatus Thiomargarita nelsonii</name>
    <dbReference type="NCBI Taxonomy" id="1003181"/>
    <lineage>
        <taxon>Bacteria</taxon>
        <taxon>Pseudomonadati</taxon>
        <taxon>Pseudomonadota</taxon>
        <taxon>Gammaproteobacteria</taxon>
        <taxon>Thiotrichales</taxon>
        <taxon>Thiotrichaceae</taxon>
        <taxon>Thiomargarita</taxon>
    </lineage>
</organism>
<accession>A0A0A6P4V2</accession>
<name>A0A0A6P4V2_9GAMM</name>
<dbReference type="AlphaFoldDB" id="A0A0A6P4V2"/>
<dbReference type="EMBL" id="JSZA02000007">
    <property type="protein sequence ID" value="KHD05803.1"/>
    <property type="molecule type" value="Genomic_DNA"/>
</dbReference>
<sequence>MIIQKIRPKNNTFQIAIPPEYINHEIEVIIFSRKEVINQFEMKNNPEIDFIEELTSKPRHIPAEVNFLSRDEANER</sequence>
<comment type="caution">
    <text evidence="1">The sequence shown here is derived from an EMBL/GenBank/DDBJ whole genome shotgun (WGS) entry which is preliminary data.</text>
</comment>
<protein>
    <submittedName>
        <fullName evidence="1">Uncharacterized protein</fullName>
    </submittedName>
</protein>
<gene>
    <name evidence="1" type="ORF">PN36_02795</name>
</gene>
<dbReference type="Proteomes" id="UP000030428">
    <property type="component" value="Unassembled WGS sequence"/>
</dbReference>
<evidence type="ECO:0000313" key="1">
    <source>
        <dbReference type="EMBL" id="KHD05803.1"/>
    </source>
</evidence>
<reference evidence="1 2" key="1">
    <citation type="journal article" date="2016" name="Front. Microbiol.">
        <title>Single-Cell (Meta-)Genomics of a Dimorphic Candidatus Thiomargarita nelsonii Reveals Genomic Plasticity.</title>
        <authorList>
            <person name="Flood B.E."/>
            <person name="Fliss P."/>
            <person name="Jones D.S."/>
            <person name="Dick G.J."/>
            <person name="Jain S."/>
            <person name="Kaster A.K."/>
            <person name="Winkel M."/>
            <person name="Mussmann M."/>
            <person name="Bailey J."/>
        </authorList>
    </citation>
    <scope>NUCLEOTIDE SEQUENCE [LARGE SCALE GENOMIC DNA]</scope>
    <source>
        <strain evidence="1">Hydrate Ridge</strain>
    </source>
</reference>
<proteinExistence type="predicted"/>
<keyword evidence="2" id="KW-1185">Reference proteome</keyword>
<evidence type="ECO:0000313" key="2">
    <source>
        <dbReference type="Proteomes" id="UP000030428"/>
    </source>
</evidence>